<evidence type="ECO:0000259" key="1">
    <source>
        <dbReference type="SMART" id="SM00343"/>
    </source>
</evidence>
<protein>
    <recommendedName>
        <fullName evidence="1">CCHC-type domain-containing protein</fullName>
    </recommendedName>
</protein>
<dbReference type="AlphaFoldDB" id="T1IK75"/>
<feature type="domain" description="CCHC-type" evidence="1">
    <location>
        <begin position="162"/>
        <end position="178"/>
    </location>
</feature>
<evidence type="ECO:0000313" key="2">
    <source>
        <dbReference type="EnsemblMetazoa" id="SMAR001312-PA"/>
    </source>
</evidence>
<organism evidence="2 3">
    <name type="scientific">Strigamia maritima</name>
    <name type="common">European centipede</name>
    <name type="synonym">Geophilus maritimus</name>
    <dbReference type="NCBI Taxonomy" id="126957"/>
    <lineage>
        <taxon>Eukaryota</taxon>
        <taxon>Metazoa</taxon>
        <taxon>Ecdysozoa</taxon>
        <taxon>Arthropoda</taxon>
        <taxon>Myriapoda</taxon>
        <taxon>Chilopoda</taxon>
        <taxon>Pleurostigmophora</taxon>
        <taxon>Geophilomorpha</taxon>
        <taxon>Linotaeniidae</taxon>
        <taxon>Strigamia</taxon>
    </lineage>
</organism>
<dbReference type="GO" id="GO:0003676">
    <property type="term" value="F:nucleic acid binding"/>
    <property type="evidence" value="ECO:0007669"/>
    <property type="project" value="InterPro"/>
</dbReference>
<reference evidence="3" key="1">
    <citation type="submission" date="2011-05" db="EMBL/GenBank/DDBJ databases">
        <authorList>
            <person name="Richards S.R."/>
            <person name="Qu J."/>
            <person name="Jiang H."/>
            <person name="Jhangiani S.N."/>
            <person name="Agravi P."/>
            <person name="Goodspeed R."/>
            <person name="Gross S."/>
            <person name="Mandapat C."/>
            <person name="Jackson L."/>
            <person name="Mathew T."/>
            <person name="Pu L."/>
            <person name="Thornton R."/>
            <person name="Saada N."/>
            <person name="Wilczek-Boney K.B."/>
            <person name="Lee S."/>
            <person name="Kovar C."/>
            <person name="Wu Y."/>
            <person name="Scherer S.E."/>
            <person name="Worley K.C."/>
            <person name="Muzny D.M."/>
            <person name="Gibbs R."/>
        </authorList>
    </citation>
    <scope>NUCLEOTIDE SEQUENCE</scope>
    <source>
        <strain evidence="3">Brora</strain>
    </source>
</reference>
<dbReference type="GO" id="GO:0008270">
    <property type="term" value="F:zinc ion binding"/>
    <property type="evidence" value="ECO:0007669"/>
    <property type="project" value="InterPro"/>
</dbReference>
<dbReference type="OMA" id="RPRNDGH"/>
<name>T1IK75_STRMM</name>
<dbReference type="InterPro" id="IPR050951">
    <property type="entry name" value="Retrovirus_Pol_polyprotein"/>
</dbReference>
<dbReference type="STRING" id="126957.T1IK75"/>
<sequence length="266" mass="29285">MGNHQQPKPLVPAERLFFTKRAQLPTESIAQYVIALKTLSKTCNFGAFLNERLCDQMVGGLLSEPIQRALVTEAELTFDDAYKKSIAMELAAKLVPRFHAPSQTIAALETSVITRVGTNRPRNDGHRNRQSKTKLTNAAKDSCSVCGSKNHSKPDCYFTDPVCHGCGKVGHIRPVCRSSGQHPNPKVQTVDAVDELCFYSLDFPNCSFSASNPHCSKNNKNSCFPNCSFSASNLHCPRSNNNNNPVLNYANLSKCLTLTKTVPVRK</sequence>
<reference evidence="2" key="2">
    <citation type="submission" date="2015-02" db="UniProtKB">
        <authorList>
            <consortium name="EnsemblMetazoa"/>
        </authorList>
    </citation>
    <scope>IDENTIFICATION</scope>
</reference>
<proteinExistence type="predicted"/>
<dbReference type="SMART" id="SM00343">
    <property type="entry name" value="ZnF_C2HC"/>
    <property type="match status" value="2"/>
</dbReference>
<dbReference type="Gene3D" id="4.10.60.10">
    <property type="entry name" value="Zinc finger, CCHC-type"/>
    <property type="match status" value="1"/>
</dbReference>
<dbReference type="PANTHER" id="PTHR37984:SF13">
    <property type="entry name" value="RIBONUCLEASE H"/>
    <property type="match status" value="1"/>
</dbReference>
<dbReference type="InterPro" id="IPR001878">
    <property type="entry name" value="Znf_CCHC"/>
</dbReference>
<dbReference type="EnsemblMetazoa" id="SMAR001312-RA">
    <property type="protein sequence ID" value="SMAR001312-PA"/>
    <property type="gene ID" value="SMAR001312"/>
</dbReference>
<dbReference type="Proteomes" id="UP000014500">
    <property type="component" value="Unassembled WGS sequence"/>
</dbReference>
<dbReference type="PhylomeDB" id="T1IK75"/>
<dbReference type="EMBL" id="JH430440">
    <property type="status" value="NOT_ANNOTATED_CDS"/>
    <property type="molecule type" value="Genomic_DNA"/>
</dbReference>
<keyword evidence="3" id="KW-1185">Reference proteome</keyword>
<feature type="domain" description="CCHC-type" evidence="1">
    <location>
        <begin position="142"/>
        <end position="158"/>
    </location>
</feature>
<evidence type="ECO:0000313" key="3">
    <source>
        <dbReference type="Proteomes" id="UP000014500"/>
    </source>
</evidence>
<accession>T1IK75</accession>
<dbReference type="PANTHER" id="PTHR37984">
    <property type="entry name" value="PROTEIN CBG26694"/>
    <property type="match status" value="1"/>
</dbReference>
<dbReference type="HOGENOM" id="CLU_1047044_0_0_1"/>